<feature type="compositionally biased region" description="Pro residues" evidence="1">
    <location>
        <begin position="71"/>
        <end position="89"/>
    </location>
</feature>
<proteinExistence type="predicted"/>
<dbReference type="EMBL" id="OZ035825">
    <property type="protein sequence ID" value="CAL1601122.1"/>
    <property type="molecule type" value="Genomic_DNA"/>
</dbReference>
<organism evidence="2 3">
    <name type="scientific">Knipowitschia caucasica</name>
    <name type="common">Caucasian dwarf goby</name>
    <name type="synonym">Pomatoschistus caucasicus</name>
    <dbReference type="NCBI Taxonomy" id="637954"/>
    <lineage>
        <taxon>Eukaryota</taxon>
        <taxon>Metazoa</taxon>
        <taxon>Chordata</taxon>
        <taxon>Craniata</taxon>
        <taxon>Vertebrata</taxon>
        <taxon>Euteleostomi</taxon>
        <taxon>Actinopterygii</taxon>
        <taxon>Neopterygii</taxon>
        <taxon>Teleostei</taxon>
        <taxon>Neoteleostei</taxon>
        <taxon>Acanthomorphata</taxon>
        <taxon>Gobiaria</taxon>
        <taxon>Gobiiformes</taxon>
        <taxon>Gobioidei</taxon>
        <taxon>Gobiidae</taxon>
        <taxon>Gobiinae</taxon>
        <taxon>Knipowitschia</taxon>
    </lineage>
</organism>
<sequence length="105" mass="11048">MCGTFGNRQLHAKIGGTSWESGTFLQDDKPSQSHSGAGMLGKHRREGWDKQRGAGGGGGGVSLSPHHDPPSRPPNRNPYPRLCSPPPHSPLLTTAAGSLQLLSCI</sequence>
<accession>A0AAV2LP51</accession>
<evidence type="ECO:0000256" key="1">
    <source>
        <dbReference type="SAM" id="MobiDB-lite"/>
    </source>
</evidence>
<gene>
    <name evidence="2" type="ORF">KC01_LOCUS29147</name>
</gene>
<name>A0AAV2LP51_KNICA</name>
<feature type="region of interest" description="Disordered" evidence="1">
    <location>
        <begin position="1"/>
        <end position="90"/>
    </location>
</feature>
<dbReference type="Proteomes" id="UP001497482">
    <property type="component" value="Chromosome 3"/>
</dbReference>
<dbReference type="AlphaFoldDB" id="A0AAV2LP51"/>
<protein>
    <submittedName>
        <fullName evidence="2">Uncharacterized protein</fullName>
    </submittedName>
</protein>
<evidence type="ECO:0000313" key="3">
    <source>
        <dbReference type="Proteomes" id="UP001497482"/>
    </source>
</evidence>
<keyword evidence="3" id="KW-1185">Reference proteome</keyword>
<reference evidence="2 3" key="1">
    <citation type="submission" date="2024-04" db="EMBL/GenBank/DDBJ databases">
        <authorList>
            <person name="Waldvogel A.-M."/>
            <person name="Schoenle A."/>
        </authorList>
    </citation>
    <scope>NUCLEOTIDE SEQUENCE [LARGE SCALE GENOMIC DNA]</scope>
</reference>
<evidence type="ECO:0000313" key="2">
    <source>
        <dbReference type="EMBL" id="CAL1601122.1"/>
    </source>
</evidence>